<reference evidence="1 2" key="1">
    <citation type="submission" date="2014-11" db="EMBL/GenBank/DDBJ databases">
        <title>Genetic blueprint of the zoonotic pathogen Toxocara canis.</title>
        <authorList>
            <person name="Zhu X.-Q."/>
            <person name="Korhonen P.K."/>
            <person name="Cai H."/>
            <person name="Young N.D."/>
            <person name="Nejsum P."/>
            <person name="von Samson-Himmelstjerna G."/>
            <person name="Boag P.R."/>
            <person name="Tan P."/>
            <person name="Li Q."/>
            <person name="Min J."/>
            <person name="Yang Y."/>
            <person name="Wang X."/>
            <person name="Fang X."/>
            <person name="Hall R.S."/>
            <person name="Hofmann A."/>
            <person name="Sternberg P.W."/>
            <person name="Jex A.R."/>
            <person name="Gasser R.B."/>
        </authorList>
    </citation>
    <scope>NUCLEOTIDE SEQUENCE [LARGE SCALE GENOMIC DNA]</scope>
    <source>
        <strain evidence="1">PN_DK_2014</strain>
    </source>
</reference>
<gene>
    <name evidence="1" type="ORF">Tcan_05955</name>
</gene>
<name>A0A0B2VK27_TOXCA</name>
<organism evidence="1 2">
    <name type="scientific">Toxocara canis</name>
    <name type="common">Canine roundworm</name>
    <dbReference type="NCBI Taxonomy" id="6265"/>
    <lineage>
        <taxon>Eukaryota</taxon>
        <taxon>Metazoa</taxon>
        <taxon>Ecdysozoa</taxon>
        <taxon>Nematoda</taxon>
        <taxon>Chromadorea</taxon>
        <taxon>Rhabditida</taxon>
        <taxon>Spirurina</taxon>
        <taxon>Ascaridomorpha</taxon>
        <taxon>Ascaridoidea</taxon>
        <taxon>Toxocaridae</taxon>
        <taxon>Toxocara</taxon>
    </lineage>
</organism>
<accession>A0A0B2VK27</accession>
<dbReference type="Proteomes" id="UP000031036">
    <property type="component" value="Unassembled WGS sequence"/>
</dbReference>
<protein>
    <submittedName>
        <fullName evidence="1">Uncharacterized protein</fullName>
    </submittedName>
</protein>
<comment type="caution">
    <text evidence="1">The sequence shown here is derived from an EMBL/GenBank/DDBJ whole genome shotgun (WGS) entry which is preliminary data.</text>
</comment>
<dbReference type="AlphaFoldDB" id="A0A0B2VK27"/>
<proteinExistence type="predicted"/>
<evidence type="ECO:0000313" key="2">
    <source>
        <dbReference type="Proteomes" id="UP000031036"/>
    </source>
</evidence>
<sequence>MQIWGPQLVVWRGSDSIIIGRQNVVLEDQQIVDLLDQHGVKLERTQYYSILINIRRGSSVD</sequence>
<keyword evidence="2" id="KW-1185">Reference proteome</keyword>
<evidence type="ECO:0000313" key="1">
    <source>
        <dbReference type="EMBL" id="KHN81380.1"/>
    </source>
</evidence>
<dbReference type="EMBL" id="JPKZ01001541">
    <property type="protein sequence ID" value="KHN81380.1"/>
    <property type="molecule type" value="Genomic_DNA"/>
</dbReference>